<evidence type="ECO:0000313" key="4">
    <source>
        <dbReference type="RefSeq" id="XP_027075904.1"/>
    </source>
</evidence>
<dbReference type="GO" id="GO:0016787">
    <property type="term" value="F:hydrolase activity"/>
    <property type="evidence" value="ECO:0007669"/>
    <property type="project" value="UniProtKB-KW"/>
</dbReference>
<comment type="catalytic activity">
    <reaction evidence="1">
        <text>ATP + H2O = ADP + phosphate + H(+)</text>
        <dbReference type="Rhea" id="RHEA:13065"/>
        <dbReference type="ChEBI" id="CHEBI:15377"/>
        <dbReference type="ChEBI" id="CHEBI:15378"/>
        <dbReference type="ChEBI" id="CHEBI:30616"/>
        <dbReference type="ChEBI" id="CHEBI:43474"/>
        <dbReference type="ChEBI" id="CHEBI:456216"/>
        <dbReference type="EC" id="5.6.2.3"/>
    </reaction>
</comment>
<dbReference type="GO" id="GO:0043139">
    <property type="term" value="F:5'-3' DNA helicase activity"/>
    <property type="evidence" value="ECO:0007669"/>
    <property type="project" value="UniProtKB-EC"/>
</dbReference>
<proteinExistence type="inferred from homology"/>
<keyword evidence="1" id="KW-0547">Nucleotide-binding</keyword>
<keyword evidence="1" id="KW-0233">DNA recombination</keyword>
<comment type="similarity">
    <text evidence="1">Belongs to the helicase family.</text>
</comment>
<comment type="cofactor">
    <cofactor evidence="1">
        <name>Mg(2+)</name>
        <dbReference type="ChEBI" id="CHEBI:18420"/>
    </cofactor>
</comment>
<keyword evidence="1" id="KW-0234">DNA repair</keyword>
<accession>A0A6P6TBR7</accession>
<dbReference type="GO" id="GO:0000723">
    <property type="term" value="P:telomere maintenance"/>
    <property type="evidence" value="ECO:0007669"/>
    <property type="project" value="InterPro"/>
</dbReference>
<dbReference type="GO" id="GO:0006281">
    <property type="term" value="P:DNA repair"/>
    <property type="evidence" value="ECO:0007669"/>
    <property type="project" value="UniProtKB-KW"/>
</dbReference>
<feature type="domain" description="DNA helicase Pif1-like DEAD-box helicase" evidence="2">
    <location>
        <begin position="53"/>
        <end position="132"/>
    </location>
</feature>
<dbReference type="InterPro" id="IPR010285">
    <property type="entry name" value="DNA_helicase_pif1-like_DEAD"/>
</dbReference>
<dbReference type="GO" id="GO:0005524">
    <property type="term" value="F:ATP binding"/>
    <property type="evidence" value="ECO:0007669"/>
    <property type="project" value="UniProtKB-KW"/>
</dbReference>
<dbReference type="GeneID" id="113699754"/>
<keyword evidence="1" id="KW-0227">DNA damage</keyword>
<keyword evidence="3" id="KW-1185">Reference proteome</keyword>
<gene>
    <name evidence="4" type="primary">LOC113699754</name>
</gene>
<dbReference type="OrthoDB" id="508102at2759"/>
<protein>
    <recommendedName>
        <fullName evidence="1">ATP-dependent DNA helicase</fullName>
        <ecNumber evidence="1">5.6.2.3</ecNumber>
    </recommendedName>
</protein>
<dbReference type="RefSeq" id="XP_027075904.1">
    <property type="nucleotide sequence ID" value="XM_027220103.1"/>
</dbReference>
<feature type="domain" description="DNA helicase Pif1-like DEAD-box helicase" evidence="2">
    <location>
        <begin position="11"/>
        <end position="52"/>
    </location>
</feature>
<dbReference type="PANTHER" id="PTHR10492:SF100">
    <property type="entry name" value="ATP-DEPENDENT DNA HELICASE"/>
    <property type="match status" value="1"/>
</dbReference>
<dbReference type="Proteomes" id="UP001652660">
    <property type="component" value="Chromosome 7c"/>
</dbReference>
<dbReference type="GO" id="GO:0006310">
    <property type="term" value="P:DNA recombination"/>
    <property type="evidence" value="ECO:0007669"/>
    <property type="project" value="UniProtKB-KW"/>
</dbReference>
<evidence type="ECO:0000259" key="2">
    <source>
        <dbReference type="Pfam" id="PF05970"/>
    </source>
</evidence>
<reference evidence="4" key="2">
    <citation type="submission" date="2025-08" db="UniProtKB">
        <authorList>
            <consortium name="RefSeq"/>
        </authorList>
    </citation>
    <scope>IDENTIFICATION</scope>
    <source>
        <tissue evidence="4">Leaves</tissue>
    </source>
</reference>
<name>A0A6P6TBR7_COFAR</name>
<organism evidence="3 4">
    <name type="scientific">Coffea arabica</name>
    <name type="common">Arabian coffee</name>
    <dbReference type="NCBI Taxonomy" id="13443"/>
    <lineage>
        <taxon>Eukaryota</taxon>
        <taxon>Viridiplantae</taxon>
        <taxon>Streptophyta</taxon>
        <taxon>Embryophyta</taxon>
        <taxon>Tracheophyta</taxon>
        <taxon>Spermatophyta</taxon>
        <taxon>Magnoliopsida</taxon>
        <taxon>eudicotyledons</taxon>
        <taxon>Gunneridae</taxon>
        <taxon>Pentapetalae</taxon>
        <taxon>asterids</taxon>
        <taxon>lamiids</taxon>
        <taxon>Gentianales</taxon>
        <taxon>Rubiaceae</taxon>
        <taxon>Ixoroideae</taxon>
        <taxon>Gardenieae complex</taxon>
        <taxon>Bertiereae - Coffeeae clade</taxon>
        <taxon>Coffeeae</taxon>
        <taxon>Coffea</taxon>
    </lineage>
</organism>
<dbReference type="EC" id="5.6.2.3" evidence="1"/>
<keyword evidence="1" id="KW-0067">ATP-binding</keyword>
<dbReference type="AlphaFoldDB" id="A0A6P6TBR7"/>
<keyword evidence="1" id="KW-0347">Helicase</keyword>
<reference evidence="3" key="1">
    <citation type="journal article" date="2025" name="Foods">
        <title>Unveiling the Microbial Signatures of Arabica Coffee Cherries: Insights into Ripeness Specific Diversity, Functional Traits, and Implications for Quality and Safety.</title>
        <authorList>
            <consortium name="RefSeq"/>
            <person name="Tenea G.N."/>
            <person name="Cifuentes V."/>
            <person name="Reyes P."/>
            <person name="Cevallos-Vallejos M."/>
        </authorList>
    </citation>
    <scope>NUCLEOTIDE SEQUENCE [LARGE SCALE GENOMIC DNA]</scope>
</reference>
<evidence type="ECO:0000313" key="3">
    <source>
        <dbReference type="Proteomes" id="UP001652660"/>
    </source>
</evidence>
<dbReference type="Pfam" id="PF05970">
    <property type="entry name" value="PIF1"/>
    <property type="match status" value="2"/>
</dbReference>
<keyword evidence="1" id="KW-0378">Hydrolase</keyword>
<sequence length="268" mass="29926">MVREEKGHRETGGMGKTFLYRVLLAFLRSQGYVAIAVATSGVAAPIISGGRTDEASMEKTETIEAVHCLLTDIMEFDVPFGGKTIIFGSDFPQTLPVIEQLGESESIKSTVLYSHLWSHMRKQRLATNMKAALDAAFSDFFIRVGEDVEPVDEHGQMSLPPHMVISYHNKEELLDRLFGIVFPDLNMYSCNPYRMINRCGQTLDYVEIYLSKPVFFHGQLCVALSRVRNSSAVKALIASEWNMLSQSKTSYQALKAGLAKSLCNKNSR</sequence>
<evidence type="ECO:0000256" key="1">
    <source>
        <dbReference type="RuleBase" id="RU363044"/>
    </source>
</evidence>
<dbReference type="PANTHER" id="PTHR10492">
    <property type="match status" value="1"/>
</dbReference>